<keyword evidence="6" id="KW-1185">Reference proteome</keyword>
<dbReference type="Pfam" id="PF00237">
    <property type="entry name" value="Ribosomal_L22"/>
    <property type="match status" value="1"/>
</dbReference>
<organism evidence="5 6">
    <name type="scientific">Boletus edulis BED1</name>
    <dbReference type="NCBI Taxonomy" id="1328754"/>
    <lineage>
        <taxon>Eukaryota</taxon>
        <taxon>Fungi</taxon>
        <taxon>Dikarya</taxon>
        <taxon>Basidiomycota</taxon>
        <taxon>Agaricomycotina</taxon>
        <taxon>Agaricomycetes</taxon>
        <taxon>Agaricomycetidae</taxon>
        <taxon>Boletales</taxon>
        <taxon>Boletineae</taxon>
        <taxon>Boletaceae</taxon>
        <taxon>Boletoideae</taxon>
        <taxon>Boletus</taxon>
    </lineage>
</organism>
<dbReference type="GO" id="GO:0003735">
    <property type="term" value="F:structural constituent of ribosome"/>
    <property type="evidence" value="ECO:0007669"/>
    <property type="project" value="InterPro"/>
</dbReference>
<reference evidence="5" key="2">
    <citation type="journal article" date="2020" name="Nat. Commun.">
        <title>Large-scale genome sequencing of mycorrhizal fungi provides insights into the early evolution of symbiotic traits.</title>
        <authorList>
            <person name="Miyauchi S."/>
            <person name="Kiss E."/>
            <person name="Kuo A."/>
            <person name="Drula E."/>
            <person name="Kohler A."/>
            <person name="Sanchez-Garcia M."/>
            <person name="Morin E."/>
            <person name="Andreopoulos B."/>
            <person name="Barry K.W."/>
            <person name="Bonito G."/>
            <person name="Buee M."/>
            <person name="Carver A."/>
            <person name="Chen C."/>
            <person name="Cichocki N."/>
            <person name="Clum A."/>
            <person name="Culley D."/>
            <person name="Crous P.W."/>
            <person name="Fauchery L."/>
            <person name="Girlanda M."/>
            <person name="Hayes R.D."/>
            <person name="Keri Z."/>
            <person name="LaButti K."/>
            <person name="Lipzen A."/>
            <person name="Lombard V."/>
            <person name="Magnuson J."/>
            <person name="Maillard F."/>
            <person name="Murat C."/>
            <person name="Nolan M."/>
            <person name="Ohm R.A."/>
            <person name="Pangilinan J."/>
            <person name="Pereira M.F."/>
            <person name="Perotto S."/>
            <person name="Peter M."/>
            <person name="Pfister S."/>
            <person name="Riley R."/>
            <person name="Sitrit Y."/>
            <person name="Stielow J.B."/>
            <person name="Szollosi G."/>
            <person name="Zifcakova L."/>
            <person name="Stursova M."/>
            <person name="Spatafora J.W."/>
            <person name="Tedersoo L."/>
            <person name="Vaario L.M."/>
            <person name="Yamada A."/>
            <person name="Yan M."/>
            <person name="Wang P."/>
            <person name="Xu J."/>
            <person name="Bruns T."/>
            <person name="Baldrian P."/>
            <person name="Vilgalys R."/>
            <person name="Dunand C."/>
            <person name="Henrissat B."/>
            <person name="Grigoriev I.V."/>
            <person name="Hibbett D."/>
            <person name="Nagy L.G."/>
            <person name="Martin F.M."/>
        </authorList>
    </citation>
    <scope>NUCLEOTIDE SEQUENCE</scope>
    <source>
        <strain evidence="5">BED1</strain>
    </source>
</reference>
<dbReference type="PANTHER" id="PTHR13501">
    <property type="entry name" value="CHLOROPLAST 50S RIBOSOMAL PROTEIN L22-RELATED"/>
    <property type="match status" value="1"/>
</dbReference>
<name>A0AAD4C6T4_BOLED</name>
<dbReference type="GO" id="GO:0005762">
    <property type="term" value="C:mitochondrial large ribosomal subunit"/>
    <property type="evidence" value="ECO:0007669"/>
    <property type="project" value="TreeGrafter"/>
</dbReference>
<dbReference type="EMBL" id="WHUW01000002">
    <property type="protein sequence ID" value="KAF8450709.1"/>
    <property type="molecule type" value="Genomic_DNA"/>
</dbReference>
<gene>
    <name evidence="5" type="ORF">L210DRAFT_3387403</name>
</gene>
<dbReference type="InterPro" id="IPR001063">
    <property type="entry name" value="Ribosomal_uL22"/>
</dbReference>
<evidence type="ECO:0000313" key="5">
    <source>
        <dbReference type="EMBL" id="KAF8450709.1"/>
    </source>
</evidence>
<evidence type="ECO:0000313" key="6">
    <source>
        <dbReference type="Proteomes" id="UP001194468"/>
    </source>
</evidence>
<dbReference type="Proteomes" id="UP001194468">
    <property type="component" value="Unassembled WGS sequence"/>
</dbReference>
<comment type="caution">
    <text evidence="5">The sequence shown here is derived from an EMBL/GenBank/DDBJ whole genome shotgun (WGS) entry which is preliminary data.</text>
</comment>
<accession>A0AAD4C6T4</accession>
<dbReference type="InterPro" id="IPR036394">
    <property type="entry name" value="Ribosomal_uL22_sf"/>
</dbReference>
<evidence type="ECO:0000256" key="4">
    <source>
        <dbReference type="RuleBase" id="RU004005"/>
    </source>
</evidence>
<dbReference type="InterPro" id="IPR047867">
    <property type="entry name" value="Ribosomal_uL22_bac/org-type"/>
</dbReference>
<sequence length="148" mass="17141">HKYSTANFKISHRKLNMLGRQISGKPIDHAIMQMKFSEKRASSRIKSMLATAKLHASVYKKMDSSKLIVSEAWVTKGPKQLKRLEPRGRGKFGIRVHPDSRLNVILRPGKTFERLQEEKRKMRLKRIVSAGIVREDVPLRNPASVWQW</sequence>
<dbReference type="Gene3D" id="3.90.470.10">
    <property type="entry name" value="Ribosomal protein L22/L17"/>
    <property type="match status" value="1"/>
</dbReference>
<evidence type="ECO:0000256" key="2">
    <source>
        <dbReference type="ARBA" id="ARBA00022980"/>
    </source>
</evidence>
<dbReference type="AlphaFoldDB" id="A0AAD4C6T4"/>
<evidence type="ECO:0000256" key="1">
    <source>
        <dbReference type="ARBA" id="ARBA00009451"/>
    </source>
</evidence>
<protein>
    <submittedName>
        <fullName evidence="5">Ribosomal protein L22/L17</fullName>
    </submittedName>
</protein>
<feature type="non-terminal residue" evidence="5">
    <location>
        <position position="1"/>
    </location>
</feature>
<keyword evidence="3 4" id="KW-0687">Ribonucleoprotein</keyword>
<proteinExistence type="inferred from homology"/>
<dbReference type="SUPFAM" id="SSF54843">
    <property type="entry name" value="Ribosomal protein L22"/>
    <property type="match status" value="1"/>
</dbReference>
<dbReference type="GO" id="GO:0006412">
    <property type="term" value="P:translation"/>
    <property type="evidence" value="ECO:0007669"/>
    <property type="project" value="InterPro"/>
</dbReference>
<dbReference type="PANTHER" id="PTHR13501:SF8">
    <property type="entry name" value="LARGE RIBOSOMAL SUBUNIT PROTEIN UL22M"/>
    <property type="match status" value="1"/>
</dbReference>
<keyword evidence="2 4" id="KW-0689">Ribosomal protein</keyword>
<comment type="similarity">
    <text evidence="1 4">Belongs to the universal ribosomal protein uL22 family.</text>
</comment>
<evidence type="ECO:0000256" key="3">
    <source>
        <dbReference type="ARBA" id="ARBA00023274"/>
    </source>
</evidence>
<reference evidence="5" key="1">
    <citation type="submission" date="2019-10" db="EMBL/GenBank/DDBJ databases">
        <authorList>
            <consortium name="DOE Joint Genome Institute"/>
            <person name="Kuo A."/>
            <person name="Miyauchi S."/>
            <person name="Kiss E."/>
            <person name="Drula E."/>
            <person name="Kohler A."/>
            <person name="Sanchez-Garcia M."/>
            <person name="Andreopoulos B."/>
            <person name="Barry K.W."/>
            <person name="Bonito G."/>
            <person name="Buee M."/>
            <person name="Carver A."/>
            <person name="Chen C."/>
            <person name="Cichocki N."/>
            <person name="Clum A."/>
            <person name="Culley D."/>
            <person name="Crous P.W."/>
            <person name="Fauchery L."/>
            <person name="Girlanda M."/>
            <person name="Hayes R."/>
            <person name="Keri Z."/>
            <person name="LaButti K."/>
            <person name="Lipzen A."/>
            <person name="Lombard V."/>
            <person name="Magnuson J."/>
            <person name="Maillard F."/>
            <person name="Morin E."/>
            <person name="Murat C."/>
            <person name="Nolan M."/>
            <person name="Ohm R."/>
            <person name="Pangilinan J."/>
            <person name="Pereira M."/>
            <person name="Perotto S."/>
            <person name="Peter M."/>
            <person name="Riley R."/>
            <person name="Sitrit Y."/>
            <person name="Stielow B."/>
            <person name="Szollosi G."/>
            <person name="Zifcakova L."/>
            <person name="Stursova M."/>
            <person name="Spatafora J.W."/>
            <person name="Tedersoo L."/>
            <person name="Vaario L.-M."/>
            <person name="Yamada A."/>
            <person name="Yan M."/>
            <person name="Wang P."/>
            <person name="Xu J."/>
            <person name="Bruns T."/>
            <person name="Baldrian P."/>
            <person name="Vilgalys R."/>
            <person name="Henrissat B."/>
            <person name="Grigoriev I.V."/>
            <person name="Hibbett D."/>
            <person name="Nagy L.G."/>
            <person name="Martin F.M."/>
        </authorList>
    </citation>
    <scope>NUCLEOTIDE SEQUENCE</scope>
    <source>
        <strain evidence="5">BED1</strain>
    </source>
</reference>